<feature type="signal peptide" evidence="4">
    <location>
        <begin position="1"/>
        <end position="20"/>
    </location>
</feature>
<evidence type="ECO:0000313" key="6">
    <source>
        <dbReference type="EMBL" id="KAF0726377.1"/>
    </source>
</evidence>
<keyword evidence="7" id="KW-1185">Reference proteome</keyword>
<protein>
    <recommendedName>
        <fullName evidence="5">Apple domain-containing protein</fullName>
    </recommendedName>
</protein>
<sequence>MVSSLLFLGGGLSTVAVVVAEPTPSVTPVPTSQETPGPTPAMTKSVVCLQVDALSKYYYPVTLDRDGNVASYSASYMTRTGCLIKDWSKQAIRLTCGCEPPTWGGNGYYNGYNLGPDYWCNTGKAYFNANPPNPECTSAPTPMPPDEPTDEPTPEPTTPAPTNLPTPALTPSQTTLAPTTTQQPSQCLTATEDVDYPGNDIAQTNRANHADCCNDCAKTVGCDLYVWTPWNGGTCFLKSSPNTVGGDKPYPGARSARISQGQQSQCSDVVDGVDYPGNDLTETNRANHADCCNDCVATPGCAAYVWTSWNDGTCFLKSKAGDAQPKQGAKAATLIPKSSPTPTPTTIAPSKCYGFKKDMDFPGNDITQTSQADHRDCCNDCANTLFCDLYVWTPWNNGTCFLKSSTKGSSEGTPYPGAWSATIQTPYKKLPPPPPEFQLCTQPEPDDFPGNDIALTNRTNYMDCCGDCTNTPNCAGYVWKDDVCYLKSKFENYQSSSKALAGLRRVCAPQQVDTDYSDKDVAVVPGSTQDCCGLCMRTKRCIGYTHFNGICYLKESFIYSYKKIGATSGLAY</sequence>
<dbReference type="GO" id="GO:0005576">
    <property type="term" value="C:extracellular region"/>
    <property type="evidence" value="ECO:0007669"/>
    <property type="project" value="InterPro"/>
</dbReference>
<dbReference type="PROSITE" id="PS50948">
    <property type="entry name" value="PAN"/>
    <property type="match status" value="1"/>
</dbReference>
<dbReference type="Gene3D" id="3.50.4.10">
    <property type="entry name" value="Hepatocyte Growth Factor"/>
    <property type="match status" value="5"/>
</dbReference>
<dbReference type="InterPro" id="IPR000177">
    <property type="entry name" value="Apple"/>
</dbReference>
<keyword evidence="2" id="KW-1015">Disulfide bond</keyword>
<dbReference type="VEuPathDB" id="FungiDB:AeMF1_017429"/>
<dbReference type="SMART" id="SM00223">
    <property type="entry name" value="APPLE"/>
    <property type="match status" value="4"/>
</dbReference>
<accession>A0A6G0WGW4</accession>
<feature type="compositionally biased region" description="Low complexity" evidence="3">
    <location>
        <begin position="165"/>
        <end position="186"/>
    </location>
</feature>
<keyword evidence="4" id="KW-0732">Signal</keyword>
<evidence type="ECO:0000256" key="4">
    <source>
        <dbReference type="SAM" id="SignalP"/>
    </source>
</evidence>
<dbReference type="GO" id="GO:0006508">
    <property type="term" value="P:proteolysis"/>
    <property type="evidence" value="ECO:0007669"/>
    <property type="project" value="InterPro"/>
</dbReference>
<reference evidence="6 7" key="1">
    <citation type="submission" date="2019-07" db="EMBL/GenBank/DDBJ databases">
        <title>Genomics analysis of Aphanomyces spp. identifies a new class of oomycete effector associated with host adaptation.</title>
        <authorList>
            <person name="Gaulin E."/>
        </authorList>
    </citation>
    <scope>NUCLEOTIDE SEQUENCE [LARGE SCALE GENOMIC DNA]</scope>
    <source>
        <strain evidence="6 7">ATCC 201684</strain>
    </source>
</reference>
<dbReference type="PANTHER" id="PTHR33946:SF4">
    <property type="entry name" value="COAGULATION FACTOR XI"/>
    <property type="match status" value="1"/>
</dbReference>
<evidence type="ECO:0000256" key="1">
    <source>
        <dbReference type="ARBA" id="ARBA00022737"/>
    </source>
</evidence>
<comment type="caution">
    <text evidence="6">The sequence shown here is derived from an EMBL/GenBank/DDBJ whole genome shotgun (WGS) entry which is preliminary data.</text>
</comment>
<evidence type="ECO:0000259" key="5">
    <source>
        <dbReference type="PROSITE" id="PS50948"/>
    </source>
</evidence>
<dbReference type="Proteomes" id="UP000481153">
    <property type="component" value="Unassembled WGS sequence"/>
</dbReference>
<evidence type="ECO:0000256" key="3">
    <source>
        <dbReference type="SAM" id="MobiDB-lite"/>
    </source>
</evidence>
<feature type="compositionally biased region" description="Pro residues" evidence="3">
    <location>
        <begin position="154"/>
        <end position="164"/>
    </location>
</feature>
<dbReference type="AlphaFoldDB" id="A0A6G0WGW4"/>
<proteinExistence type="predicted"/>
<name>A0A6G0WGW4_9STRA</name>
<dbReference type="Pfam" id="PF14295">
    <property type="entry name" value="PAN_4"/>
    <property type="match status" value="5"/>
</dbReference>
<dbReference type="EMBL" id="VJMJ01000217">
    <property type="protein sequence ID" value="KAF0726377.1"/>
    <property type="molecule type" value="Genomic_DNA"/>
</dbReference>
<feature type="chain" id="PRO_5026253316" description="Apple domain-containing protein" evidence="4">
    <location>
        <begin position="21"/>
        <end position="572"/>
    </location>
</feature>
<feature type="region of interest" description="Disordered" evidence="3">
    <location>
        <begin position="131"/>
        <end position="186"/>
    </location>
</feature>
<feature type="domain" description="Apple" evidence="5">
    <location>
        <begin position="266"/>
        <end position="339"/>
    </location>
</feature>
<dbReference type="CDD" id="cd01100">
    <property type="entry name" value="APPLE_Factor_XI_like"/>
    <property type="match status" value="2"/>
</dbReference>
<gene>
    <name evidence="6" type="ORF">Ae201684_015345</name>
</gene>
<dbReference type="PANTHER" id="PTHR33946">
    <property type="match status" value="1"/>
</dbReference>
<organism evidence="6 7">
    <name type="scientific">Aphanomyces euteiches</name>
    <dbReference type="NCBI Taxonomy" id="100861"/>
    <lineage>
        <taxon>Eukaryota</taxon>
        <taxon>Sar</taxon>
        <taxon>Stramenopiles</taxon>
        <taxon>Oomycota</taxon>
        <taxon>Saprolegniomycetes</taxon>
        <taxon>Saprolegniales</taxon>
        <taxon>Verrucalvaceae</taxon>
        <taxon>Aphanomyces</taxon>
    </lineage>
</organism>
<keyword evidence="1" id="KW-0677">Repeat</keyword>
<evidence type="ECO:0000256" key="2">
    <source>
        <dbReference type="ARBA" id="ARBA00023157"/>
    </source>
</evidence>
<dbReference type="InterPro" id="IPR003609">
    <property type="entry name" value="Pan_app"/>
</dbReference>
<evidence type="ECO:0000313" key="7">
    <source>
        <dbReference type="Proteomes" id="UP000481153"/>
    </source>
</evidence>